<protein>
    <recommendedName>
        <fullName evidence="4">Reverse transcriptase</fullName>
    </recommendedName>
</protein>
<dbReference type="Gene3D" id="3.30.70.270">
    <property type="match status" value="1"/>
</dbReference>
<dbReference type="SUPFAM" id="SSF56672">
    <property type="entry name" value="DNA/RNA polymerases"/>
    <property type="match status" value="1"/>
</dbReference>
<dbReference type="Gene3D" id="3.10.10.10">
    <property type="entry name" value="HIV Type 1 Reverse Transcriptase, subunit A, domain 1"/>
    <property type="match status" value="1"/>
</dbReference>
<proteinExistence type="predicted"/>
<dbReference type="PANTHER" id="PTHR24559">
    <property type="entry name" value="TRANSPOSON TY3-I GAG-POL POLYPROTEIN"/>
    <property type="match status" value="1"/>
</dbReference>
<dbReference type="Proteomes" id="UP000237271">
    <property type="component" value="Unassembled WGS sequence"/>
</dbReference>
<sequence length="186" mass="22033">MTKRIGEDLKRNDEPDNVGSEKAKRFLSTDWESFKNNPAYPVLIEYKDNVFKPDLPDGLPMERRIERRIDIKNPNVAMYRQQWRLSPEQKAEIDKWVREMIAKGLIRPSISPHAALTFSVRKPVGWRIVHDYRYLNSNTVRQSVPMTRKEDVFDSMAGAYYFSCMDLMSAYYQVWMKLDHVKYTAF</sequence>
<dbReference type="OrthoDB" id="125010at2759"/>
<comment type="caution">
    <text evidence="2">The sequence shown here is derived from an EMBL/GenBank/DDBJ whole genome shotgun (WGS) entry which is preliminary data.</text>
</comment>
<dbReference type="InterPro" id="IPR043128">
    <property type="entry name" value="Rev_trsase/Diguanyl_cyclase"/>
</dbReference>
<accession>A0A2P4WYV1</accession>
<organism evidence="2 3">
    <name type="scientific">Phytophthora palmivora</name>
    <dbReference type="NCBI Taxonomy" id="4796"/>
    <lineage>
        <taxon>Eukaryota</taxon>
        <taxon>Sar</taxon>
        <taxon>Stramenopiles</taxon>
        <taxon>Oomycota</taxon>
        <taxon>Peronosporomycetes</taxon>
        <taxon>Peronosporales</taxon>
        <taxon>Peronosporaceae</taxon>
        <taxon>Phytophthora</taxon>
    </lineage>
</organism>
<gene>
    <name evidence="2" type="ORF">PHPALM_36875</name>
</gene>
<name>A0A2P4WYV1_9STRA</name>
<evidence type="ECO:0008006" key="4">
    <source>
        <dbReference type="Google" id="ProtNLM"/>
    </source>
</evidence>
<dbReference type="InterPro" id="IPR043502">
    <property type="entry name" value="DNA/RNA_pol_sf"/>
</dbReference>
<dbReference type="EMBL" id="NCKW01020233">
    <property type="protein sequence ID" value="POM58470.1"/>
    <property type="molecule type" value="Genomic_DNA"/>
</dbReference>
<reference evidence="2 3" key="1">
    <citation type="journal article" date="2017" name="Genome Biol. Evol.">
        <title>Phytophthora megakarya and P. palmivora, closely related causal agents of cacao black pod rot, underwent increases in genome sizes and gene numbers by different mechanisms.</title>
        <authorList>
            <person name="Ali S.S."/>
            <person name="Shao J."/>
            <person name="Lary D.J."/>
            <person name="Kronmiller B."/>
            <person name="Shen D."/>
            <person name="Strem M.D."/>
            <person name="Amoako-Attah I."/>
            <person name="Akrofi A.Y."/>
            <person name="Begoude B.A."/>
            <person name="Ten Hoopen G.M."/>
            <person name="Coulibaly K."/>
            <person name="Kebe B.I."/>
            <person name="Melnick R.L."/>
            <person name="Guiltinan M.J."/>
            <person name="Tyler B.M."/>
            <person name="Meinhardt L.W."/>
            <person name="Bailey B.A."/>
        </authorList>
    </citation>
    <scope>NUCLEOTIDE SEQUENCE [LARGE SCALE GENOMIC DNA]</scope>
    <source>
        <strain evidence="3">sbr112.9</strain>
    </source>
</reference>
<keyword evidence="3" id="KW-1185">Reference proteome</keyword>
<feature type="region of interest" description="Disordered" evidence="1">
    <location>
        <begin position="1"/>
        <end position="21"/>
    </location>
</feature>
<evidence type="ECO:0000256" key="1">
    <source>
        <dbReference type="SAM" id="MobiDB-lite"/>
    </source>
</evidence>
<dbReference type="PANTHER" id="PTHR24559:SF444">
    <property type="entry name" value="REVERSE TRANSCRIPTASE DOMAIN-CONTAINING PROTEIN"/>
    <property type="match status" value="1"/>
</dbReference>
<evidence type="ECO:0000313" key="2">
    <source>
        <dbReference type="EMBL" id="POM58470.1"/>
    </source>
</evidence>
<evidence type="ECO:0000313" key="3">
    <source>
        <dbReference type="Proteomes" id="UP000237271"/>
    </source>
</evidence>
<dbReference type="InterPro" id="IPR053134">
    <property type="entry name" value="RNA-dir_DNA_polymerase"/>
</dbReference>
<dbReference type="AlphaFoldDB" id="A0A2P4WYV1"/>